<protein>
    <submittedName>
        <fullName evidence="3">DUF2235 domain-containing protein</fullName>
    </submittedName>
</protein>
<keyword evidence="1" id="KW-0812">Transmembrane</keyword>
<feature type="transmembrane region" description="Helical" evidence="1">
    <location>
        <begin position="244"/>
        <end position="266"/>
    </location>
</feature>
<gene>
    <name evidence="3" type="ORF">LTT95_13905</name>
</gene>
<evidence type="ECO:0000313" key="4">
    <source>
        <dbReference type="Proteomes" id="UP001430360"/>
    </source>
</evidence>
<accession>A0ABS8UFL0</accession>
<feature type="domain" description="T6SS Phospholipase effector Tle1-like catalytic" evidence="2">
    <location>
        <begin position="290"/>
        <end position="370"/>
    </location>
</feature>
<name>A0ABS8UFL0_9GAMM</name>
<feature type="domain" description="T6SS Phospholipase effector Tle1-like catalytic" evidence="2">
    <location>
        <begin position="3"/>
        <end position="213"/>
    </location>
</feature>
<dbReference type="InterPro" id="IPR018712">
    <property type="entry name" value="Tle1-like_cat"/>
</dbReference>
<comment type="caution">
    <text evidence="3">The sequence shown here is derived from an EMBL/GenBank/DDBJ whole genome shotgun (WGS) entry which is preliminary data.</text>
</comment>
<reference evidence="3" key="1">
    <citation type="submission" date="2021-12" db="EMBL/GenBank/DDBJ databases">
        <authorList>
            <person name="Ulrich A."/>
        </authorList>
    </citation>
    <scope>NUCLEOTIDE SEQUENCE</scope>
    <source>
        <strain evidence="3">A1P009</strain>
    </source>
</reference>
<sequence>MPKNILIFADGTGQAGGVRPDQQLSNIYKLFRATRIGPDSPIDPREQVAFYDPGLGTRVQDGHVRLSIRQAFKDLAGLAVGLGFSHNVIDCYEAILERYEPGDRIFLFGFSRGGYTVRSVANVLNLCGVPTTDGEGGPLPRKGKRLRAIAREAVVRVYEHGAGHPRKKFEGQREALARVFRRKYGAGEGEHRGEVYPEFVGVFDSVAALGLRWQIRLALTVIGLGGLALLAGAVAWAASAWFGWNGWGAFGIAVIGGVAGAIAAYLRSTLRWVSDELKREAPKWHVALWKSDHYDSLLDPRISHARHALAIDETRTQFGRVIWGGNANRQQADELRFQQRWFAGNHSDIGGSYPEEESRLSDIALAWMVGEARMLPHPLLIDPSKLQLYPDASGPQHCEIFAQKQKAWWARLVPWPSAPRQIKTDAVLDPTVYERFKAESVLMCDRKGAYRPESLRGHKKLPEFY</sequence>
<feature type="transmembrane region" description="Helical" evidence="1">
    <location>
        <begin position="217"/>
        <end position="238"/>
    </location>
</feature>
<dbReference type="PANTHER" id="PTHR33840">
    <property type="match status" value="1"/>
</dbReference>
<evidence type="ECO:0000256" key="1">
    <source>
        <dbReference type="SAM" id="Phobius"/>
    </source>
</evidence>
<dbReference type="RefSeq" id="WP_232137194.1">
    <property type="nucleotide sequence ID" value="NZ_CP089507.1"/>
</dbReference>
<organism evidence="3 4">
    <name type="scientific">Luteimonas fraxinea</name>
    <dbReference type="NCBI Taxonomy" id="2901869"/>
    <lineage>
        <taxon>Bacteria</taxon>
        <taxon>Pseudomonadati</taxon>
        <taxon>Pseudomonadota</taxon>
        <taxon>Gammaproteobacteria</taxon>
        <taxon>Lysobacterales</taxon>
        <taxon>Lysobacteraceae</taxon>
        <taxon>Luteimonas</taxon>
    </lineage>
</organism>
<evidence type="ECO:0000259" key="2">
    <source>
        <dbReference type="Pfam" id="PF09994"/>
    </source>
</evidence>
<keyword evidence="1" id="KW-1133">Transmembrane helix</keyword>
<dbReference type="Pfam" id="PF09994">
    <property type="entry name" value="T6SS_Tle1-like_cat"/>
    <property type="match status" value="2"/>
</dbReference>
<keyword evidence="1" id="KW-0472">Membrane</keyword>
<dbReference type="Proteomes" id="UP001430360">
    <property type="component" value="Unassembled WGS sequence"/>
</dbReference>
<evidence type="ECO:0000313" key="3">
    <source>
        <dbReference type="EMBL" id="MCD9098034.1"/>
    </source>
</evidence>
<keyword evidence="4" id="KW-1185">Reference proteome</keyword>
<dbReference type="PANTHER" id="PTHR33840:SF1">
    <property type="entry name" value="TLE1 PHOSPHOLIPASE DOMAIN-CONTAINING PROTEIN"/>
    <property type="match status" value="1"/>
</dbReference>
<reference evidence="3" key="2">
    <citation type="journal article" date="2022" name="Syst. Appl. Microbiol.">
        <title>Physiological and genomic characterisation of Luteimonas fraxinea sp. nov., a bacterial species associated with trees tolerant to ash dieback.</title>
        <authorList>
            <person name="Ulrich K."/>
            <person name="Becker R."/>
            <person name="Behrendt U."/>
            <person name="Kube M."/>
            <person name="Schneck V."/>
            <person name="Ulrich A."/>
        </authorList>
    </citation>
    <scope>NUCLEOTIDE SEQUENCE</scope>
    <source>
        <strain evidence="3">A1P009</strain>
    </source>
</reference>
<dbReference type="EMBL" id="JAJQKU010000004">
    <property type="protein sequence ID" value="MCD9098034.1"/>
    <property type="molecule type" value="Genomic_DNA"/>
</dbReference>
<proteinExistence type="predicted"/>